<name>A0AA86TLD3_9EUKA</name>
<evidence type="ECO:0000313" key="5">
    <source>
        <dbReference type="Proteomes" id="UP001642409"/>
    </source>
</evidence>
<evidence type="ECO:0000313" key="1">
    <source>
        <dbReference type="EMBL" id="CAI9920763.1"/>
    </source>
</evidence>
<dbReference type="EMBL" id="CATOUU010000204">
    <property type="protein sequence ID" value="CAI9920771.1"/>
    <property type="molecule type" value="Genomic_DNA"/>
</dbReference>
<reference evidence="2" key="1">
    <citation type="submission" date="2023-06" db="EMBL/GenBank/DDBJ databases">
        <authorList>
            <person name="Kurt Z."/>
        </authorList>
    </citation>
    <scope>NUCLEOTIDE SEQUENCE</scope>
</reference>
<dbReference type="EMBL" id="CAXDID020000204">
    <property type="protein sequence ID" value="CAL6054801.1"/>
    <property type="molecule type" value="Genomic_DNA"/>
</dbReference>
<proteinExistence type="predicted"/>
<reference evidence="3 5" key="2">
    <citation type="submission" date="2024-07" db="EMBL/GenBank/DDBJ databases">
        <authorList>
            <person name="Akdeniz Z."/>
        </authorList>
    </citation>
    <scope>NUCLEOTIDE SEQUENCE [LARGE SCALE GENOMIC DNA]</scope>
</reference>
<evidence type="ECO:0000313" key="4">
    <source>
        <dbReference type="EMBL" id="CAL6054817.1"/>
    </source>
</evidence>
<dbReference type="EMBL" id="CAXDID020000204">
    <property type="protein sequence ID" value="CAL6054817.1"/>
    <property type="molecule type" value="Genomic_DNA"/>
</dbReference>
<dbReference type="EMBL" id="CATOUU010000204">
    <property type="protein sequence ID" value="CAI9920763.1"/>
    <property type="molecule type" value="Genomic_DNA"/>
</dbReference>
<organism evidence="2">
    <name type="scientific">Hexamita inflata</name>
    <dbReference type="NCBI Taxonomy" id="28002"/>
    <lineage>
        <taxon>Eukaryota</taxon>
        <taxon>Metamonada</taxon>
        <taxon>Diplomonadida</taxon>
        <taxon>Hexamitidae</taxon>
        <taxon>Hexamitinae</taxon>
        <taxon>Hexamita</taxon>
    </lineage>
</organism>
<keyword evidence="5" id="KW-1185">Reference proteome</keyword>
<evidence type="ECO:0000313" key="3">
    <source>
        <dbReference type="EMBL" id="CAL6054801.1"/>
    </source>
</evidence>
<evidence type="ECO:0000313" key="2">
    <source>
        <dbReference type="EMBL" id="CAI9920771.1"/>
    </source>
</evidence>
<dbReference type="Proteomes" id="UP001642409">
    <property type="component" value="Unassembled WGS sequence"/>
</dbReference>
<comment type="caution">
    <text evidence="2">The sequence shown here is derived from an EMBL/GenBank/DDBJ whole genome shotgun (WGS) entry which is preliminary data.</text>
</comment>
<accession>A0AA86TLD3</accession>
<gene>
    <name evidence="3" type="ORF">HINF_LOCUS46237</name>
    <name evidence="4" type="ORF">HINF_LOCUS46245</name>
    <name evidence="1" type="ORF">HINF_LOCUS8408</name>
    <name evidence="2" type="ORF">HINF_LOCUS8416</name>
</gene>
<protein>
    <submittedName>
        <fullName evidence="3">Hypothetical_protein</fullName>
    </submittedName>
</protein>
<sequence>MHKQPAGSASDVNTNHRWPTSCPRYRDFNALARRQALPTTARRQPVFDTSFAFWVCSRTSKAGVVEAGVAYVCGYVTANQLVHFARDDQCRRSQRKLNCYKNSAL</sequence>
<dbReference type="AlphaFoldDB" id="A0AA86TLD3"/>